<protein>
    <submittedName>
        <fullName evidence="1">Uncharacterized protein</fullName>
    </submittedName>
</protein>
<reference evidence="1 2" key="1">
    <citation type="submission" date="2017-04" db="EMBL/GenBank/DDBJ databases">
        <authorList>
            <person name="Afonso C.L."/>
            <person name="Miller P.J."/>
            <person name="Scott M.A."/>
            <person name="Spackman E."/>
            <person name="Goraichik I."/>
            <person name="Dimitrov K.M."/>
            <person name="Suarez D.L."/>
            <person name="Swayne D.E."/>
        </authorList>
    </citation>
    <scope>NUCLEOTIDE SEQUENCE [LARGE SCALE GENOMIC DNA]</scope>
    <source>
        <strain evidence="1 2">KR-140</strain>
    </source>
</reference>
<accession>A0A1W1UDL9</accession>
<dbReference type="EMBL" id="FWWU01000003">
    <property type="protein sequence ID" value="SMB79122.1"/>
    <property type="molecule type" value="Genomic_DNA"/>
</dbReference>
<dbReference type="AlphaFoldDB" id="A0A1W1UDL9"/>
<name>A0A1W1UDL9_9DEIO</name>
<dbReference type="RefSeq" id="WP_139806412.1">
    <property type="nucleotide sequence ID" value="NZ_FWWU01000003.1"/>
</dbReference>
<dbReference type="Proteomes" id="UP000192582">
    <property type="component" value="Unassembled WGS sequence"/>
</dbReference>
<evidence type="ECO:0000313" key="1">
    <source>
        <dbReference type="EMBL" id="SMB79122.1"/>
    </source>
</evidence>
<sequence>MKVRDIEAFVSIERRYDLTTHEIANSFISLYVKYSHMFPILFEPFMPDGLDELQQELENLSVGSTYSFNYDVFRRTSEDVLDLFSAGPYFDREDNLERYRFIDVMQLISDVRRCVEKLLVLNPDCDYQALTRSSI</sequence>
<gene>
    <name evidence="1" type="ORF">SAMN00790413_05775</name>
</gene>
<evidence type="ECO:0000313" key="2">
    <source>
        <dbReference type="Proteomes" id="UP000192582"/>
    </source>
</evidence>
<organism evidence="1 2">
    <name type="scientific">Deinococcus hopiensis KR-140</name>
    <dbReference type="NCBI Taxonomy" id="695939"/>
    <lineage>
        <taxon>Bacteria</taxon>
        <taxon>Thermotogati</taxon>
        <taxon>Deinococcota</taxon>
        <taxon>Deinococci</taxon>
        <taxon>Deinococcales</taxon>
        <taxon>Deinococcaceae</taxon>
        <taxon>Deinococcus</taxon>
    </lineage>
</organism>
<proteinExistence type="predicted"/>
<keyword evidence="2" id="KW-1185">Reference proteome</keyword>